<comment type="caution">
    <text evidence="1">The sequence shown here is derived from an EMBL/GenBank/DDBJ whole genome shotgun (WGS) entry which is preliminary data.</text>
</comment>
<evidence type="ECO:0000313" key="2">
    <source>
        <dbReference type="Proteomes" id="UP001344447"/>
    </source>
</evidence>
<evidence type="ECO:0000313" key="1">
    <source>
        <dbReference type="EMBL" id="KAK5579833.1"/>
    </source>
</evidence>
<protein>
    <submittedName>
        <fullName evidence="1">Uncharacterized protein</fullName>
    </submittedName>
</protein>
<organism evidence="1 2">
    <name type="scientific">Dictyostelium firmibasis</name>
    <dbReference type="NCBI Taxonomy" id="79012"/>
    <lineage>
        <taxon>Eukaryota</taxon>
        <taxon>Amoebozoa</taxon>
        <taxon>Evosea</taxon>
        <taxon>Eumycetozoa</taxon>
        <taxon>Dictyostelia</taxon>
        <taxon>Dictyosteliales</taxon>
        <taxon>Dictyosteliaceae</taxon>
        <taxon>Dictyostelium</taxon>
    </lineage>
</organism>
<proteinExistence type="predicted"/>
<sequence length="57" mass="6087">MILDSITKLSLQNKSAIGIKTLTTSSQINFGDNKATSGLMRQAGFSSSISGKTIYFN</sequence>
<dbReference type="AlphaFoldDB" id="A0AAN7U1V5"/>
<dbReference type="EMBL" id="JAVFKY010000003">
    <property type="protein sequence ID" value="KAK5579833.1"/>
    <property type="molecule type" value="Genomic_DNA"/>
</dbReference>
<reference evidence="1 2" key="1">
    <citation type="submission" date="2023-11" db="EMBL/GenBank/DDBJ databases">
        <title>Dfirmibasis_genome.</title>
        <authorList>
            <person name="Edelbroek B."/>
            <person name="Kjellin J."/>
            <person name="Jerlstrom-Hultqvist J."/>
            <person name="Soderbom F."/>
        </authorList>
    </citation>
    <scope>NUCLEOTIDE SEQUENCE [LARGE SCALE GENOMIC DNA]</scope>
    <source>
        <strain evidence="1 2">TNS-C-14</strain>
    </source>
</reference>
<name>A0AAN7U1V5_9MYCE</name>
<gene>
    <name evidence="1" type="ORF">RB653_009520</name>
</gene>
<accession>A0AAN7U1V5</accession>
<keyword evidence="2" id="KW-1185">Reference proteome</keyword>
<dbReference type="Proteomes" id="UP001344447">
    <property type="component" value="Unassembled WGS sequence"/>
</dbReference>